<organism evidence="8 9">
    <name type="scientific">Fundulus heteroclitus</name>
    <name type="common">Killifish</name>
    <name type="synonym">Mummichog</name>
    <dbReference type="NCBI Taxonomy" id="8078"/>
    <lineage>
        <taxon>Eukaryota</taxon>
        <taxon>Metazoa</taxon>
        <taxon>Chordata</taxon>
        <taxon>Craniata</taxon>
        <taxon>Vertebrata</taxon>
        <taxon>Euteleostomi</taxon>
        <taxon>Actinopterygii</taxon>
        <taxon>Neopterygii</taxon>
        <taxon>Teleostei</taxon>
        <taxon>Neoteleostei</taxon>
        <taxon>Acanthomorphata</taxon>
        <taxon>Ovalentaria</taxon>
        <taxon>Atherinomorphae</taxon>
        <taxon>Cyprinodontiformes</taxon>
        <taxon>Fundulidae</taxon>
        <taxon>Fundulus</taxon>
    </lineage>
</organism>
<dbReference type="InterPro" id="IPR009022">
    <property type="entry name" value="EFG_III"/>
</dbReference>
<accession>A0A3Q2QBM2</accession>
<dbReference type="PANTHER" id="PTHR43261:SF1">
    <property type="entry name" value="RIBOSOME-RELEASING FACTOR 2, MITOCHONDRIAL"/>
    <property type="match status" value="1"/>
</dbReference>
<reference evidence="8" key="2">
    <citation type="submission" date="2025-09" db="UniProtKB">
        <authorList>
            <consortium name="Ensembl"/>
        </authorList>
    </citation>
    <scope>IDENTIFICATION</scope>
</reference>
<dbReference type="InterPro" id="IPR000640">
    <property type="entry name" value="EFG_V-like"/>
</dbReference>
<evidence type="ECO:0000256" key="5">
    <source>
        <dbReference type="ARBA" id="ARBA00049117"/>
    </source>
</evidence>
<dbReference type="FunFam" id="3.30.70.870:FF:000005">
    <property type="entry name" value="Ribosome-releasing factor 2, mitochondrial"/>
    <property type="match status" value="1"/>
</dbReference>
<dbReference type="InterPro" id="IPR000795">
    <property type="entry name" value="T_Tr_GTP-bd_dom"/>
</dbReference>
<dbReference type="InterPro" id="IPR041095">
    <property type="entry name" value="EFG_II"/>
</dbReference>
<dbReference type="PRINTS" id="PR00315">
    <property type="entry name" value="ELONGATNFCT"/>
</dbReference>
<dbReference type="GO" id="GO:0032790">
    <property type="term" value="P:ribosome disassembly"/>
    <property type="evidence" value="ECO:0007669"/>
    <property type="project" value="TreeGrafter"/>
</dbReference>
<dbReference type="CDD" id="cd04092">
    <property type="entry name" value="mtEFG2_II_like"/>
    <property type="match status" value="1"/>
</dbReference>
<dbReference type="GO" id="GO:0032543">
    <property type="term" value="P:mitochondrial translation"/>
    <property type="evidence" value="ECO:0007669"/>
    <property type="project" value="TreeGrafter"/>
</dbReference>
<dbReference type="Proteomes" id="UP000265000">
    <property type="component" value="Unplaced"/>
</dbReference>
<evidence type="ECO:0000256" key="4">
    <source>
        <dbReference type="ARBA" id="ARBA00023134"/>
    </source>
</evidence>
<dbReference type="STRING" id="8078.ENSFHEP00000024533"/>
<dbReference type="Gene3D" id="3.30.70.870">
    <property type="entry name" value="Elongation Factor G (Translational Gtpase), domain 3"/>
    <property type="match status" value="1"/>
</dbReference>
<evidence type="ECO:0000256" key="3">
    <source>
        <dbReference type="ARBA" id="ARBA00023128"/>
    </source>
</evidence>
<dbReference type="InterPro" id="IPR004161">
    <property type="entry name" value="EFTu-like_2"/>
</dbReference>
<dbReference type="PROSITE" id="PS51722">
    <property type="entry name" value="G_TR_2"/>
    <property type="match status" value="1"/>
</dbReference>
<dbReference type="InterPro" id="IPR031157">
    <property type="entry name" value="G_TR_CS"/>
</dbReference>
<dbReference type="PANTHER" id="PTHR43261">
    <property type="entry name" value="TRANSLATION ELONGATION FACTOR G-RELATED"/>
    <property type="match status" value="1"/>
</dbReference>
<dbReference type="CDD" id="cd01886">
    <property type="entry name" value="EF-G"/>
    <property type="match status" value="1"/>
</dbReference>
<dbReference type="SMART" id="SM00838">
    <property type="entry name" value="EFG_C"/>
    <property type="match status" value="1"/>
</dbReference>
<evidence type="ECO:0000256" key="2">
    <source>
        <dbReference type="ARBA" id="ARBA00022917"/>
    </source>
</evidence>
<dbReference type="InterPro" id="IPR035649">
    <property type="entry name" value="EFG_V"/>
</dbReference>
<dbReference type="AlphaFoldDB" id="A0A3Q2QBM2"/>
<dbReference type="Gene3D" id="3.30.70.240">
    <property type="match status" value="1"/>
</dbReference>
<dbReference type="InterPro" id="IPR027417">
    <property type="entry name" value="P-loop_NTPase"/>
</dbReference>
<keyword evidence="1" id="KW-0547">Nucleotide-binding</keyword>
<feature type="region of interest" description="Disordered" evidence="6">
    <location>
        <begin position="685"/>
        <end position="706"/>
    </location>
</feature>
<dbReference type="InterPro" id="IPR035647">
    <property type="entry name" value="EFG_III/V"/>
</dbReference>
<feature type="domain" description="Tr-type G" evidence="7">
    <location>
        <begin position="88"/>
        <end position="375"/>
    </location>
</feature>
<dbReference type="FunFam" id="2.40.30.10:FF:000053">
    <property type="entry name" value="Ribosome-releasing factor 2, mitochondrial"/>
    <property type="match status" value="1"/>
</dbReference>
<dbReference type="Pfam" id="PF14492">
    <property type="entry name" value="EFG_III"/>
    <property type="match status" value="1"/>
</dbReference>
<dbReference type="Ensembl" id="ENSFHET00000007537.1">
    <property type="protein sequence ID" value="ENSFHEP00000024533.1"/>
    <property type="gene ID" value="ENSFHEG00000006210.1"/>
</dbReference>
<dbReference type="CDD" id="cd16262">
    <property type="entry name" value="EFG_III"/>
    <property type="match status" value="1"/>
</dbReference>
<reference evidence="8" key="1">
    <citation type="submission" date="2025-08" db="UniProtKB">
        <authorList>
            <consortium name="Ensembl"/>
        </authorList>
    </citation>
    <scope>IDENTIFICATION</scope>
</reference>
<evidence type="ECO:0000256" key="6">
    <source>
        <dbReference type="SAM" id="MobiDB-lite"/>
    </source>
</evidence>
<keyword evidence="9" id="KW-1185">Reference proteome</keyword>
<dbReference type="Pfam" id="PF03144">
    <property type="entry name" value="GTP_EFTU_D2"/>
    <property type="match status" value="1"/>
</dbReference>
<sequence length="825" mass="90230">MSGRFSVRLGSVYSSNGRTSGSFYNTQTVEMPVGAFQALNGIAWGKCFLRAGSQRCRCGLSWSLRRYHHGALPDDIKSLRAVLNPDISKIRNIGIMAHIDAGKTTTTERMLYYSGYTRALGDVDDGDTVTDFMAQERERGITIQSAAVTFDWKTHRINLIDTPGHVDFTLEVERALRVLDGAVAVFDASAGVEAQTLTVWRQAEKHHIPCVCFLNKMDKPAADLSFSIESIRLKLKANPVLLQIPIGSGKNFTGVVDLLTNQKLTWELTLTRDDGRTFEVKSLGQCEDRELLQAASEARTALIEQVADLDDQFAELVLTDFSDNFDAVPADKLQEAVRRVTLARKGVPVLCGSSLKNKGVQPLLDAITAYLPAPNERHHDLVRWYKDDLCALAFKVLHDKQRGPLVFLRIYSGTLKPQTAVHNINRNSTERMSRLLVPFADQHVEIPSMSAGNIALTVGLKQTVTGDTIVSSKASAAAAARRAQNDSGTGKKRGEHADIVLSGVEVPDPVFFCTVEPPTMAKQADLENALKCLQREDPSLKVRADPDSGQTILCGMGELHIEIIHDRIRREYGIETHLGPLQVAYRETVLQEVSTAGTALSRFTVGSGRLQISVREVTVGFGSVRHTGPNHGGQKARRVSESDRQTSGHVVRRRVYKRIKRADPAGDERGRGEWSTELISARPAAGLPRAGRVHSDPRHFRGTGDVAGHGVRLRVPLHAEGKPGNRFHVKATDGGAGDRNTPQQCCFGTQALRLAGGQLLEPVMSLEVTVGEEHLGSVLGDLAQRRGTVRDIQSRHDNNVLLATVPLAEMMVRPSLINNTSAGSP</sequence>
<protein>
    <submittedName>
        <fullName evidence="8">GTP dependent ribosome recycling factor mitochondrial 2</fullName>
    </submittedName>
</protein>
<evidence type="ECO:0000256" key="1">
    <source>
        <dbReference type="ARBA" id="ARBA00022741"/>
    </source>
</evidence>
<evidence type="ECO:0000313" key="9">
    <source>
        <dbReference type="Proteomes" id="UP000265000"/>
    </source>
</evidence>
<dbReference type="SUPFAM" id="SSF52540">
    <property type="entry name" value="P-loop containing nucleoside triphosphate hydrolases"/>
    <property type="match status" value="1"/>
</dbReference>
<dbReference type="GO" id="GO:0003924">
    <property type="term" value="F:GTPase activity"/>
    <property type="evidence" value="ECO:0007669"/>
    <property type="project" value="InterPro"/>
</dbReference>
<dbReference type="Gene3D" id="3.40.50.300">
    <property type="entry name" value="P-loop containing nucleotide triphosphate hydrolases"/>
    <property type="match status" value="1"/>
</dbReference>
<evidence type="ECO:0000259" key="7">
    <source>
        <dbReference type="PROSITE" id="PS51722"/>
    </source>
</evidence>
<keyword evidence="4" id="KW-0342">GTP-binding</keyword>
<dbReference type="NCBIfam" id="TIGR00231">
    <property type="entry name" value="small_GTP"/>
    <property type="match status" value="1"/>
</dbReference>
<dbReference type="SUPFAM" id="SSF54980">
    <property type="entry name" value="EF-G C-terminal domain-like"/>
    <property type="match status" value="2"/>
</dbReference>
<dbReference type="PROSITE" id="PS00301">
    <property type="entry name" value="G_TR_1"/>
    <property type="match status" value="1"/>
</dbReference>
<dbReference type="InterPro" id="IPR005225">
    <property type="entry name" value="Small_GTP-bd"/>
</dbReference>
<dbReference type="Pfam" id="PF00679">
    <property type="entry name" value="EFG_C"/>
    <property type="match status" value="1"/>
</dbReference>
<keyword evidence="2" id="KW-0648">Protein biosynthesis</keyword>
<dbReference type="Gene3D" id="2.40.30.10">
    <property type="entry name" value="Translation factors"/>
    <property type="match status" value="1"/>
</dbReference>
<dbReference type="Pfam" id="PF00009">
    <property type="entry name" value="GTP_EFTU"/>
    <property type="match status" value="1"/>
</dbReference>
<dbReference type="GeneTree" id="ENSGT00550000074890"/>
<dbReference type="CDD" id="cd03713">
    <property type="entry name" value="EFG_mtEFG_C"/>
    <property type="match status" value="1"/>
</dbReference>
<dbReference type="FunFam" id="3.40.50.300:FF:000514">
    <property type="entry name" value="Ribosome-releasing factor 2, mitochondrial"/>
    <property type="match status" value="1"/>
</dbReference>
<evidence type="ECO:0000313" key="8">
    <source>
        <dbReference type="Ensembl" id="ENSFHEP00000024533.1"/>
    </source>
</evidence>
<comment type="catalytic activity">
    <reaction evidence="5">
        <text>GTP + H2O = GDP + phosphate + H(+)</text>
        <dbReference type="Rhea" id="RHEA:19669"/>
        <dbReference type="ChEBI" id="CHEBI:15377"/>
        <dbReference type="ChEBI" id="CHEBI:15378"/>
        <dbReference type="ChEBI" id="CHEBI:37565"/>
        <dbReference type="ChEBI" id="CHEBI:43474"/>
        <dbReference type="ChEBI" id="CHEBI:58189"/>
    </reaction>
    <physiologicalReaction direction="left-to-right" evidence="5">
        <dbReference type="Rhea" id="RHEA:19670"/>
    </physiologicalReaction>
</comment>
<feature type="region of interest" description="Disordered" evidence="6">
    <location>
        <begin position="623"/>
        <end position="650"/>
    </location>
</feature>
<dbReference type="GO" id="GO:0005759">
    <property type="term" value="C:mitochondrial matrix"/>
    <property type="evidence" value="ECO:0007669"/>
    <property type="project" value="UniProtKB-ARBA"/>
</dbReference>
<proteinExistence type="predicted"/>
<name>A0A3Q2QBM2_FUNHE</name>
<dbReference type="SUPFAM" id="SSF50447">
    <property type="entry name" value="Translation proteins"/>
    <property type="match status" value="1"/>
</dbReference>
<dbReference type="InterPro" id="IPR009000">
    <property type="entry name" value="Transl_B-barrel_sf"/>
</dbReference>
<dbReference type="GO" id="GO:0005525">
    <property type="term" value="F:GTP binding"/>
    <property type="evidence" value="ECO:0007669"/>
    <property type="project" value="UniProtKB-KW"/>
</dbReference>
<keyword evidence="3" id="KW-0496">Mitochondrion</keyword>